<dbReference type="PRINTS" id="PR00778">
    <property type="entry name" value="HTHARSR"/>
</dbReference>
<name>A0A1G4RVE6_9CAUL</name>
<dbReference type="InterPro" id="IPR001845">
    <property type="entry name" value="HTH_ArsR_DNA-bd_dom"/>
</dbReference>
<reference evidence="6" key="1">
    <citation type="submission" date="2016-10" db="EMBL/GenBank/DDBJ databases">
        <authorList>
            <person name="Varghese N."/>
            <person name="Submissions S."/>
        </authorList>
    </citation>
    <scope>NUCLEOTIDE SEQUENCE [LARGE SCALE GENOMIC DNA]</scope>
    <source>
        <strain evidence="6">CGMCC 1.3431</strain>
    </source>
</reference>
<dbReference type="GO" id="GO:0003700">
    <property type="term" value="F:DNA-binding transcription factor activity"/>
    <property type="evidence" value="ECO:0007669"/>
    <property type="project" value="InterPro"/>
</dbReference>
<protein>
    <submittedName>
        <fullName evidence="5">Transcriptional regulator, ArsR family</fullName>
    </submittedName>
</protein>
<dbReference type="PANTHER" id="PTHR43132:SF2">
    <property type="entry name" value="ARSENICAL RESISTANCE OPERON REPRESSOR ARSR-RELATED"/>
    <property type="match status" value="1"/>
</dbReference>
<keyword evidence="1" id="KW-0805">Transcription regulation</keyword>
<evidence type="ECO:0000256" key="2">
    <source>
        <dbReference type="ARBA" id="ARBA00023125"/>
    </source>
</evidence>
<dbReference type="PANTHER" id="PTHR43132">
    <property type="entry name" value="ARSENICAL RESISTANCE OPERON REPRESSOR ARSR-RELATED"/>
    <property type="match status" value="1"/>
</dbReference>
<organism evidence="5 6">
    <name type="scientific">Asticcacaulis taihuensis</name>
    <dbReference type="NCBI Taxonomy" id="260084"/>
    <lineage>
        <taxon>Bacteria</taxon>
        <taxon>Pseudomonadati</taxon>
        <taxon>Pseudomonadota</taxon>
        <taxon>Alphaproteobacteria</taxon>
        <taxon>Caulobacterales</taxon>
        <taxon>Caulobacteraceae</taxon>
        <taxon>Asticcacaulis</taxon>
    </lineage>
</organism>
<dbReference type="SUPFAM" id="SSF46785">
    <property type="entry name" value="Winged helix' DNA-binding domain"/>
    <property type="match status" value="1"/>
</dbReference>
<dbReference type="STRING" id="260084.SAMN02927928_2166"/>
<keyword evidence="2" id="KW-0238">DNA-binding</keyword>
<dbReference type="EMBL" id="FMTS01000003">
    <property type="protein sequence ID" value="SCW60718.1"/>
    <property type="molecule type" value="Genomic_DNA"/>
</dbReference>
<evidence type="ECO:0000259" key="4">
    <source>
        <dbReference type="PROSITE" id="PS50987"/>
    </source>
</evidence>
<dbReference type="NCBIfam" id="NF033788">
    <property type="entry name" value="HTH_metalloreg"/>
    <property type="match status" value="1"/>
</dbReference>
<proteinExistence type="predicted"/>
<dbReference type="PROSITE" id="PS50987">
    <property type="entry name" value="HTH_ARSR_2"/>
    <property type="match status" value="1"/>
</dbReference>
<dbReference type="Proteomes" id="UP000199150">
    <property type="component" value="Unassembled WGS sequence"/>
</dbReference>
<evidence type="ECO:0000313" key="6">
    <source>
        <dbReference type="Proteomes" id="UP000199150"/>
    </source>
</evidence>
<dbReference type="CDD" id="cd00090">
    <property type="entry name" value="HTH_ARSR"/>
    <property type="match status" value="1"/>
</dbReference>
<gene>
    <name evidence="5" type="ORF">SAMN02927928_2166</name>
</gene>
<sequence>MRMVKTFEALASEPRLKILAYLSKATMTAGEIAERFDMAKPSLSKHLSILENAGLITGVKKGKFIHYSIIQDHIVNSLDGYLQEVCPTRKPLREESAAKAKGEAEG</sequence>
<dbReference type="InterPro" id="IPR051011">
    <property type="entry name" value="Metal_resp_trans_reg"/>
</dbReference>
<dbReference type="SMART" id="SM00418">
    <property type="entry name" value="HTH_ARSR"/>
    <property type="match status" value="1"/>
</dbReference>
<feature type="domain" description="HTH arsR-type" evidence="4">
    <location>
        <begin position="1"/>
        <end position="89"/>
    </location>
</feature>
<keyword evidence="3" id="KW-0804">Transcription</keyword>
<dbReference type="AlphaFoldDB" id="A0A1G4RVE6"/>
<accession>A0A1G4RVE6</accession>
<dbReference type="GO" id="GO:0003677">
    <property type="term" value="F:DNA binding"/>
    <property type="evidence" value="ECO:0007669"/>
    <property type="project" value="UniProtKB-KW"/>
</dbReference>
<dbReference type="Gene3D" id="1.10.10.10">
    <property type="entry name" value="Winged helix-like DNA-binding domain superfamily/Winged helix DNA-binding domain"/>
    <property type="match status" value="1"/>
</dbReference>
<dbReference type="Pfam" id="PF12840">
    <property type="entry name" value="HTH_20"/>
    <property type="match status" value="1"/>
</dbReference>
<dbReference type="InterPro" id="IPR011991">
    <property type="entry name" value="ArsR-like_HTH"/>
</dbReference>
<keyword evidence="6" id="KW-1185">Reference proteome</keyword>
<evidence type="ECO:0000256" key="3">
    <source>
        <dbReference type="ARBA" id="ARBA00023163"/>
    </source>
</evidence>
<evidence type="ECO:0000313" key="5">
    <source>
        <dbReference type="EMBL" id="SCW60718.1"/>
    </source>
</evidence>
<evidence type="ECO:0000256" key="1">
    <source>
        <dbReference type="ARBA" id="ARBA00023015"/>
    </source>
</evidence>
<dbReference type="InterPro" id="IPR036388">
    <property type="entry name" value="WH-like_DNA-bd_sf"/>
</dbReference>
<dbReference type="RefSeq" id="WP_090647614.1">
    <property type="nucleotide sequence ID" value="NZ_CBCRYE010000001.1"/>
</dbReference>
<dbReference type="InterPro" id="IPR036390">
    <property type="entry name" value="WH_DNA-bd_sf"/>
</dbReference>
<dbReference type="OrthoDB" id="7391478at2"/>